<evidence type="ECO:0000259" key="6">
    <source>
        <dbReference type="Pfam" id="PF08386"/>
    </source>
</evidence>
<dbReference type="PROSITE" id="PS51257">
    <property type="entry name" value="PROKAR_LIPOPROTEIN"/>
    <property type="match status" value="1"/>
</dbReference>
<dbReference type="InterPro" id="IPR029058">
    <property type="entry name" value="AB_hydrolase_fold"/>
</dbReference>
<dbReference type="Pfam" id="PF00561">
    <property type="entry name" value="Abhydrolase_1"/>
    <property type="match status" value="1"/>
</dbReference>
<dbReference type="InterPro" id="IPR051601">
    <property type="entry name" value="Serine_prot/Carboxylest_S33"/>
</dbReference>
<evidence type="ECO:0000256" key="2">
    <source>
        <dbReference type="ARBA" id="ARBA00022729"/>
    </source>
</evidence>
<dbReference type="GO" id="GO:0016787">
    <property type="term" value="F:hydrolase activity"/>
    <property type="evidence" value="ECO:0007669"/>
    <property type="project" value="UniProtKB-KW"/>
</dbReference>
<evidence type="ECO:0000313" key="7">
    <source>
        <dbReference type="EMBL" id="QDE53704.1"/>
    </source>
</evidence>
<name>A0A4Y6A5Z7_9PSEU</name>
<dbReference type="SUPFAM" id="SSF53474">
    <property type="entry name" value="alpha/beta-Hydrolases"/>
    <property type="match status" value="1"/>
</dbReference>
<dbReference type="EMBL" id="MK341065">
    <property type="protein sequence ID" value="QDE53704.1"/>
    <property type="molecule type" value="Genomic_DNA"/>
</dbReference>
<evidence type="ECO:0000256" key="3">
    <source>
        <dbReference type="ARBA" id="ARBA00022801"/>
    </source>
</evidence>
<dbReference type="InterPro" id="IPR000073">
    <property type="entry name" value="AB_hydrolase_1"/>
</dbReference>
<evidence type="ECO:0000256" key="4">
    <source>
        <dbReference type="SAM" id="SignalP"/>
    </source>
</evidence>
<evidence type="ECO:0000259" key="5">
    <source>
        <dbReference type="Pfam" id="PF00561"/>
    </source>
</evidence>
<sequence>MRRVFGVFGVMTASCALVAGVVTGVAGAQPQERGDAGYRAEIAWAPCPELPAAECGTVRMPVDWAEPGGEGFDLVLARRKATDPARRKGVLLVNPGGPGGSGVDFALDAERHFSAEVLASFDVVGVDPRGVERSTPVVCSRDVLARRPSNAPASGAEFEALRRYNRELAADCRERTGPLFDHVDTLSGVEDMDAVRRSLGEREVSYYGLSYGTLLGQQYAQRHGDRVRAMVLDSTMDHDLGTWAFSGSEAVAAEDSFLEFAAWCGRTPSCALHGRDVPALWRALLARAGRGELVLPHDPAARLDAAGLRSLALNALYGPSWVELAGFLAVLDAQGGAPEVASEVASEVVESPFEAVFCQDWSVPVRDHRELARLRARAAELAPNMLGSTLVEDAVAGCVGREDAVVNPQRPWRVAPGTPKVLMLNALHDPSTPYSWAVGAHRQARGAAVLLTYEGWGHGVYGRTGCVDGAVDRYLVDLVVPREGTRCAAVEPAVTAVAEGGAPALPEVTRPGWGG</sequence>
<feature type="signal peptide" evidence="4">
    <location>
        <begin position="1"/>
        <end position="19"/>
    </location>
</feature>
<keyword evidence="2 4" id="KW-0732">Signal</keyword>
<dbReference type="Pfam" id="PF08386">
    <property type="entry name" value="Abhydrolase_4"/>
    <property type="match status" value="1"/>
</dbReference>
<dbReference type="Gene3D" id="3.40.50.1820">
    <property type="entry name" value="alpha/beta hydrolase"/>
    <property type="match status" value="1"/>
</dbReference>
<dbReference type="InterPro" id="IPR013595">
    <property type="entry name" value="Pept_S33_TAP-like_C"/>
</dbReference>
<feature type="domain" description="Peptidase S33 tripeptidyl aminopeptidase-like C-terminal" evidence="6">
    <location>
        <begin position="387"/>
        <end position="487"/>
    </location>
</feature>
<organism evidence="7">
    <name type="scientific">Actinosynnema pretiosum subsp. pretiosum</name>
    <dbReference type="NCBI Taxonomy" id="103721"/>
    <lineage>
        <taxon>Bacteria</taxon>
        <taxon>Bacillati</taxon>
        <taxon>Actinomycetota</taxon>
        <taxon>Actinomycetes</taxon>
        <taxon>Pseudonocardiales</taxon>
        <taxon>Pseudonocardiaceae</taxon>
        <taxon>Actinosynnema</taxon>
    </lineage>
</organism>
<feature type="domain" description="AB hydrolase-1" evidence="5">
    <location>
        <begin position="90"/>
        <end position="244"/>
    </location>
</feature>
<proteinExistence type="inferred from homology"/>
<protein>
    <submittedName>
        <fullName evidence="7">Alpha/beta-hydrolase fold protein</fullName>
    </submittedName>
</protein>
<dbReference type="PANTHER" id="PTHR43248">
    <property type="entry name" value="2-SUCCINYL-6-HYDROXY-2,4-CYCLOHEXADIENE-1-CARBOXYLATE SYNTHASE"/>
    <property type="match status" value="1"/>
</dbReference>
<feature type="chain" id="PRO_5038721462" evidence="4">
    <location>
        <begin position="20"/>
        <end position="515"/>
    </location>
</feature>
<evidence type="ECO:0000256" key="1">
    <source>
        <dbReference type="ARBA" id="ARBA00010088"/>
    </source>
</evidence>
<dbReference type="PANTHER" id="PTHR43248:SF29">
    <property type="entry name" value="TRIPEPTIDYL AMINOPEPTIDASE"/>
    <property type="match status" value="1"/>
</dbReference>
<comment type="similarity">
    <text evidence="1">Belongs to the peptidase S33 family.</text>
</comment>
<reference evidence="7" key="1">
    <citation type="journal article" date="2019" name="Molecules">
        <title>Genome-Guided Discovery of Pretilactam from Actinosynnema pretiosum ATCC 31565.</title>
        <authorList>
            <person name="Wang J."/>
            <person name="Hu X."/>
            <person name="Sun G."/>
            <person name="Li L."/>
            <person name="Jiang B."/>
            <person name="Li S."/>
            <person name="Bai L."/>
            <person name="Liu H."/>
            <person name="Yu L."/>
            <person name="Wu L."/>
        </authorList>
    </citation>
    <scope>NUCLEOTIDE SEQUENCE</scope>
    <source>
        <strain evidence="7">ATCC 31565</strain>
    </source>
</reference>
<accession>A0A4Y6A5Z7</accession>
<dbReference type="AlphaFoldDB" id="A0A4Y6A5Z7"/>
<keyword evidence="3 7" id="KW-0378">Hydrolase</keyword>